<dbReference type="Proteomes" id="UP000887567">
    <property type="component" value="Unplaced"/>
</dbReference>
<dbReference type="EnsemblMetazoa" id="XM_021048852.2">
    <property type="protein sequence ID" value="XP_020904511.1"/>
    <property type="gene ID" value="LOC110242819"/>
</dbReference>
<keyword evidence="3" id="KW-1185">Reference proteome</keyword>
<keyword evidence="1" id="KW-0732">Signal</keyword>
<dbReference type="RefSeq" id="XP_020904511.1">
    <property type="nucleotide sequence ID" value="XM_021048852.2"/>
</dbReference>
<evidence type="ECO:0000313" key="2">
    <source>
        <dbReference type="EnsemblMetazoa" id="XP_020904511.1"/>
    </source>
</evidence>
<sequence length="207" mass="23743">MKLITFLMVGLLGMLVVPNLTDAGSCSSTQTIRRVYVIRRNLSFSIFKWCALAHSGLILEMTDGKQCVLEYMGNSRTYLYDANPTSTTSCWIKRCKKLVMADEDGKEYTWTRQKYGTSTARYPSARITPQKAKQRMKELMQSSTYNLLSHNCHIAQEKLRRDWGMTVPRAYTPNVQSICSCSLPPWLPGQLGKFLRLVKAYCRFRRG</sequence>
<reference evidence="2" key="1">
    <citation type="submission" date="2022-11" db="UniProtKB">
        <authorList>
            <consortium name="EnsemblMetazoa"/>
        </authorList>
    </citation>
    <scope>IDENTIFICATION</scope>
</reference>
<dbReference type="KEGG" id="epa:110242819"/>
<organism evidence="2 3">
    <name type="scientific">Exaiptasia diaphana</name>
    <name type="common">Tropical sea anemone</name>
    <name type="synonym">Aiptasia pulchella</name>
    <dbReference type="NCBI Taxonomy" id="2652724"/>
    <lineage>
        <taxon>Eukaryota</taxon>
        <taxon>Metazoa</taxon>
        <taxon>Cnidaria</taxon>
        <taxon>Anthozoa</taxon>
        <taxon>Hexacorallia</taxon>
        <taxon>Actiniaria</taxon>
        <taxon>Aiptasiidae</taxon>
        <taxon>Exaiptasia</taxon>
    </lineage>
</organism>
<name>A0A913XHP4_EXADI</name>
<feature type="signal peptide" evidence="1">
    <location>
        <begin position="1"/>
        <end position="23"/>
    </location>
</feature>
<dbReference type="GeneID" id="110242819"/>
<proteinExistence type="predicted"/>
<evidence type="ECO:0000256" key="1">
    <source>
        <dbReference type="SAM" id="SignalP"/>
    </source>
</evidence>
<protein>
    <submittedName>
        <fullName evidence="2">Uncharacterized protein</fullName>
    </submittedName>
</protein>
<feature type="chain" id="PRO_5036695910" evidence="1">
    <location>
        <begin position="24"/>
        <end position="207"/>
    </location>
</feature>
<dbReference type="AlphaFoldDB" id="A0A913XHP4"/>
<evidence type="ECO:0000313" key="3">
    <source>
        <dbReference type="Proteomes" id="UP000887567"/>
    </source>
</evidence>
<accession>A0A913XHP4</accession>
<dbReference type="OrthoDB" id="5946957at2759"/>